<evidence type="ECO:0000313" key="2">
    <source>
        <dbReference type="EMBL" id="KFM70945.1"/>
    </source>
</evidence>
<dbReference type="Proteomes" id="UP000054359">
    <property type="component" value="Unassembled WGS sequence"/>
</dbReference>
<evidence type="ECO:0000313" key="3">
    <source>
        <dbReference type="Proteomes" id="UP000054359"/>
    </source>
</evidence>
<proteinExistence type="predicted"/>
<feature type="non-terminal residue" evidence="2">
    <location>
        <position position="90"/>
    </location>
</feature>
<dbReference type="EMBL" id="KK117606">
    <property type="protein sequence ID" value="KFM70945.1"/>
    <property type="molecule type" value="Genomic_DNA"/>
</dbReference>
<feature type="region of interest" description="Disordered" evidence="1">
    <location>
        <begin position="42"/>
        <end position="73"/>
    </location>
</feature>
<evidence type="ECO:0000256" key="1">
    <source>
        <dbReference type="SAM" id="MobiDB-lite"/>
    </source>
</evidence>
<protein>
    <submittedName>
        <fullName evidence="2">Uncharacterized protein</fullName>
    </submittedName>
</protein>
<name>A0A087U0Q6_STEMI</name>
<organism evidence="2 3">
    <name type="scientific">Stegodyphus mimosarum</name>
    <name type="common">African social velvet spider</name>
    <dbReference type="NCBI Taxonomy" id="407821"/>
    <lineage>
        <taxon>Eukaryota</taxon>
        <taxon>Metazoa</taxon>
        <taxon>Ecdysozoa</taxon>
        <taxon>Arthropoda</taxon>
        <taxon>Chelicerata</taxon>
        <taxon>Arachnida</taxon>
        <taxon>Araneae</taxon>
        <taxon>Araneomorphae</taxon>
        <taxon>Entelegynae</taxon>
        <taxon>Eresoidea</taxon>
        <taxon>Eresidae</taxon>
        <taxon>Stegodyphus</taxon>
    </lineage>
</organism>
<keyword evidence="3" id="KW-1185">Reference proteome</keyword>
<dbReference type="AlphaFoldDB" id="A0A087U0Q6"/>
<feature type="compositionally biased region" description="Basic and acidic residues" evidence="1">
    <location>
        <begin position="43"/>
        <end position="59"/>
    </location>
</feature>
<feature type="compositionally biased region" description="Polar residues" evidence="1">
    <location>
        <begin position="60"/>
        <end position="69"/>
    </location>
</feature>
<sequence length="90" mass="9888">MLIGTWQNSLIKDDTDSARKAELSTELLDKESTIGGVAAAAASDHEFREQGAERKESRQRLNNGISSDPGQRHPKISTTFGSLLFLFLLL</sequence>
<accession>A0A087U0Q6</accession>
<reference evidence="2 3" key="1">
    <citation type="submission" date="2013-11" db="EMBL/GenBank/DDBJ databases">
        <title>Genome sequencing of Stegodyphus mimosarum.</title>
        <authorList>
            <person name="Bechsgaard J."/>
        </authorList>
    </citation>
    <scope>NUCLEOTIDE SEQUENCE [LARGE SCALE GENOMIC DNA]</scope>
</reference>
<gene>
    <name evidence="2" type="ORF">X975_20609</name>
</gene>